<dbReference type="Proteomes" id="UP000531151">
    <property type="component" value="Unassembled WGS sequence"/>
</dbReference>
<name>A0A7K4JW59_GEOCA</name>
<organism evidence="1 2">
    <name type="scientific">Geococcyx californianus</name>
    <name type="common">Greater roadrunner</name>
    <name type="synonym">Saurothera californiana</name>
    <dbReference type="NCBI Taxonomy" id="8947"/>
    <lineage>
        <taxon>Eukaryota</taxon>
        <taxon>Metazoa</taxon>
        <taxon>Chordata</taxon>
        <taxon>Craniata</taxon>
        <taxon>Vertebrata</taxon>
        <taxon>Euteleostomi</taxon>
        <taxon>Archelosauria</taxon>
        <taxon>Archosauria</taxon>
        <taxon>Dinosauria</taxon>
        <taxon>Saurischia</taxon>
        <taxon>Theropoda</taxon>
        <taxon>Coelurosauria</taxon>
        <taxon>Aves</taxon>
        <taxon>Neognathae</taxon>
        <taxon>Neoaves</taxon>
        <taxon>Otidimorphae</taxon>
        <taxon>Cuculiformes</taxon>
        <taxon>Neomorphidae</taxon>
        <taxon>Geococcyx</taxon>
    </lineage>
</organism>
<evidence type="ECO:0000313" key="1">
    <source>
        <dbReference type="EMBL" id="NWH69117.1"/>
    </source>
</evidence>
<dbReference type="AlphaFoldDB" id="A0A7K4JW59"/>
<feature type="non-terminal residue" evidence="1">
    <location>
        <position position="91"/>
    </location>
</feature>
<comment type="caution">
    <text evidence="1">The sequence shown here is derived from an EMBL/GenBank/DDBJ whole genome shotgun (WGS) entry which is preliminary data.</text>
</comment>
<gene>
    <name evidence="1" type="primary">Erv31_11</name>
    <name evidence="1" type="ORF">GEOCAL_R14906</name>
</gene>
<dbReference type="OrthoDB" id="9950230at2759"/>
<reference evidence="1 2" key="1">
    <citation type="submission" date="2019-09" db="EMBL/GenBank/DDBJ databases">
        <title>Bird 10,000 Genomes (B10K) Project - Family phase.</title>
        <authorList>
            <person name="Zhang G."/>
        </authorList>
    </citation>
    <scope>NUCLEOTIDE SEQUENCE [LARGE SCALE GENOMIC DNA]</scope>
    <source>
        <strain evidence="1">B10K-CU-031-07</strain>
        <tissue evidence="1">Muscle</tissue>
    </source>
</reference>
<protein>
    <submittedName>
        <fullName evidence="1">ENR1 protein</fullName>
    </submittedName>
</protein>
<accession>A0A7K4JW59</accession>
<dbReference type="EMBL" id="VWPV01201575">
    <property type="protein sequence ID" value="NWH69117.1"/>
    <property type="molecule type" value="Genomic_DNA"/>
</dbReference>
<keyword evidence="2" id="KW-1185">Reference proteome</keyword>
<evidence type="ECO:0000313" key="2">
    <source>
        <dbReference type="Proteomes" id="UP000531151"/>
    </source>
</evidence>
<sequence length="91" mass="10485">VERENLYECITREPNPFQDEPKISKFWSKTGINNVKCHNYWQAAKGLFWLCGKMGYVMLQKDWAGSCTLGIIRPSFFLLSRIEGQSLGVPL</sequence>
<feature type="non-terminal residue" evidence="1">
    <location>
        <position position="1"/>
    </location>
</feature>
<proteinExistence type="predicted"/>